<evidence type="ECO:0000256" key="1">
    <source>
        <dbReference type="SAM" id="SignalP"/>
    </source>
</evidence>
<feature type="chain" id="PRO_5016862211" description="Fimbrial protein" evidence="1">
    <location>
        <begin position="32"/>
        <end position="177"/>
    </location>
</feature>
<dbReference type="InterPro" id="IPR035191">
    <property type="entry name" value="FaeF"/>
</dbReference>
<gene>
    <name evidence="2" type="ORF">NCTC12121_01846</name>
</gene>
<accession>A0A376DFS3</accession>
<dbReference type="EMBL" id="UFXZ01000001">
    <property type="protein sequence ID" value="STC88575.1"/>
    <property type="molecule type" value="Genomic_DNA"/>
</dbReference>
<dbReference type="STRING" id="93378.A9798_15410"/>
<feature type="signal peptide" evidence="1">
    <location>
        <begin position="1"/>
        <end position="31"/>
    </location>
</feature>
<name>A0A376DFS3_9GAMM</name>
<evidence type="ECO:0000313" key="2">
    <source>
        <dbReference type="EMBL" id="STC88575.1"/>
    </source>
</evidence>
<dbReference type="RefSeq" id="WP_024524969.1">
    <property type="nucleotide sequence ID" value="NZ_CP065626.1"/>
</dbReference>
<reference evidence="2 3" key="1">
    <citation type="submission" date="2018-06" db="EMBL/GenBank/DDBJ databases">
        <authorList>
            <consortium name="Pathogen Informatics"/>
            <person name="Doyle S."/>
        </authorList>
    </citation>
    <scope>NUCLEOTIDE SEQUENCE [LARGE SCALE GENOMIC DNA]</scope>
    <source>
        <strain evidence="2 3">NCTC12121</strain>
    </source>
</reference>
<organism evidence="2 3">
    <name type="scientific">Edwardsiella hoshinae</name>
    <dbReference type="NCBI Taxonomy" id="93378"/>
    <lineage>
        <taxon>Bacteria</taxon>
        <taxon>Pseudomonadati</taxon>
        <taxon>Pseudomonadota</taxon>
        <taxon>Gammaproteobacteria</taxon>
        <taxon>Enterobacterales</taxon>
        <taxon>Hafniaceae</taxon>
        <taxon>Edwardsiella</taxon>
    </lineage>
</organism>
<keyword evidence="1" id="KW-0732">Signal</keyword>
<protein>
    <recommendedName>
        <fullName evidence="4">Fimbrial protein</fullName>
    </recommendedName>
</protein>
<dbReference type="AlphaFoldDB" id="A0A376DFS3"/>
<proteinExistence type="predicted"/>
<evidence type="ECO:0000313" key="3">
    <source>
        <dbReference type="Proteomes" id="UP000255248"/>
    </source>
</evidence>
<dbReference type="Pfam" id="PF17547">
    <property type="entry name" value="DUF5462"/>
    <property type="match status" value="1"/>
</dbReference>
<dbReference type="Proteomes" id="UP000255248">
    <property type="component" value="Unassembled WGS sequence"/>
</dbReference>
<evidence type="ECO:0008006" key="4">
    <source>
        <dbReference type="Google" id="ProtNLM"/>
    </source>
</evidence>
<sequence length="177" mass="18608">MTLQPRSHRPQSRAYGALLALLLLASGGASAAPASEHEQYLGVVNGQVQGNSRVTVKRTLGEPILYRAQAPAGLPRQLLIRHATLRPGDGGRVYLTVRQLLPRGGEEAQLTLKVGLYVDGKALALAATQRGDEVLLSVPAAAQQVVLRSDAPVELAVPANYRGPVQVGLAVEDGLAD</sequence>